<reference evidence="3" key="1">
    <citation type="submission" date="2020-01" db="EMBL/GenBank/DDBJ databases">
        <authorList>
            <consortium name="DOE Joint Genome Institute"/>
            <person name="Haridas S."/>
            <person name="Albert R."/>
            <person name="Binder M."/>
            <person name="Bloem J."/>
            <person name="Labutti K."/>
            <person name="Salamov A."/>
            <person name="Andreopoulos B."/>
            <person name="Baker S.E."/>
            <person name="Barry K."/>
            <person name="Bills G."/>
            <person name="Bluhm B.H."/>
            <person name="Cannon C."/>
            <person name="Castanera R."/>
            <person name="Culley D.E."/>
            <person name="Daum C."/>
            <person name="Ezra D."/>
            <person name="Gonzalez J.B."/>
            <person name="Henrissat B."/>
            <person name="Kuo A."/>
            <person name="Liang C."/>
            <person name="Lipzen A."/>
            <person name="Lutzoni F."/>
            <person name="Magnuson J."/>
            <person name="Mondo S."/>
            <person name="Nolan M."/>
            <person name="Ohm R."/>
            <person name="Pangilinan J."/>
            <person name="Park H.-J."/>
            <person name="Ramirez L."/>
            <person name="Alfaro M."/>
            <person name="Sun H."/>
            <person name="Tritt A."/>
            <person name="Yoshinaga Y."/>
            <person name="Zwiers L.-H."/>
            <person name="Turgeon B.G."/>
            <person name="Goodwin S.B."/>
            <person name="Spatafora J.W."/>
            <person name="Crous P.W."/>
            <person name="Grigoriev I.V."/>
        </authorList>
    </citation>
    <scope>NUCLEOTIDE SEQUENCE</scope>
    <source>
        <strain evidence="3">P77</strain>
    </source>
</reference>
<keyword evidence="4" id="KW-1185">Reference proteome</keyword>
<dbReference type="EMBL" id="ML975311">
    <property type="protein sequence ID" value="KAF1833844.1"/>
    <property type="molecule type" value="Genomic_DNA"/>
</dbReference>
<dbReference type="InterPro" id="IPR052895">
    <property type="entry name" value="HetReg/Transcr_Mod"/>
</dbReference>
<dbReference type="Pfam" id="PF06985">
    <property type="entry name" value="HET"/>
    <property type="match status" value="1"/>
</dbReference>
<accession>A0A6A5KH91</accession>
<dbReference type="InterPro" id="IPR010730">
    <property type="entry name" value="HET"/>
</dbReference>
<gene>
    <name evidence="3" type="ORF">BDW02DRAFT_569595</name>
</gene>
<dbReference type="OrthoDB" id="5416609at2759"/>
<proteinExistence type="predicted"/>
<evidence type="ECO:0000259" key="2">
    <source>
        <dbReference type="Pfam" id="PF06985"/>
    </source>
</evidence>
<feature type="region of interest" description="Disordered" evidence="1">
    <location>
        <begin position="1"/>
        <end position="51"/>
    </location>
</feature>
<feature type="compositionally biased region" description="Polar residues" evidence="1">
    <location>
        <begin position="20"/>
        <end position="44"/>
    </location>
</feature>
<feature type="domain" description="Heterokaryon incompatibility" evidence="2">
    <location>
        <begin position="87"/>
        <end position="221"/>
    </location>
</feature>
<dbReference type="Proteomes" id="UP000800040">
    <property type="component" value="Unassembled WGS sequence"/>
</dbReference>
<evidence type="ECO:0000256" key="1">
    <source>
        <dbReference type="SAM" id="MobiDB-lite"/>
    </source>
</evidence>
<name>A0A6A5KH91_9PLEO</name>
<evidence type="ECO:0000313" key="3">
    <source>
        <dbReference type="EMBL" id="KAF1833844.1"/>
    </source>
</evidence>
<protein>
    <submittedName>
        <fullName evidence="3">HET-domain-containing protein</fullName>
    </submittedName>
</protein>
<dbReference type="PANTHER" id="PTHR24148">
    <property type="entry name" value="ANKYRIN REPEAT DOMAIN-CONTAINING PROTEIN 39 HOMOLOG-RELATED"/>
    <property type="match status" value="1"/>
</dbReference>
<dbReference type="AlphaFoldDB" id="A0A6A5KH91"/>
<sequence>MRLLSRLRRKPTRTNHENQAETSRSNETTISGERSSTTSNTKPQPTLKYHPLASPTAFRLLDLQRASTPDALLEGRLSHHIRGTINYETLSYEWGQPNPSDPYILINGHRTQIRSNLHAALSAIRLADQDRRIWIDALCINQTDTAERSHQVRVMGAIYTGADRVLVWLGPGTDNSAYAMDVLSDPRALQERDAVLLSTEHLTICALCERSYWTRVWVQQEIYLATKFEILCGSKHIPDSVFDWSLSILTEPARDGVCPEPRVERSPANRVMRNKRRVPQTVNGLYLWLDMGITLGLQTSEPRDIIYAMLGISSDCGPEDMVPDYEKPLLDVYLETIWLCEAKHRFRNPERLRRLLAERLGFEYDDELQRLLSEGLGRVSTYGFRDIEAFEPPEDR</sequence>
<evidence type="ECO:0000313" key="4">
    <source>
        <dbReference type="Proteomes" id="UP000800040"/>
    </source>
</evidence>
<organism evidence="3 4">
    <name type="scientific">Decorospora gaudefroyi</name>
    <dbReference type="NCBI Taxonomy" id="184978"/>
    <lineage>
        <taxon>Eukaryota</taxon>
        <taxon>Fungi</taxon>
        <taxon>Dikarya</taxon>
        <taxon>Ascomycota</taxon>
        <taxon>Pezizomycotina</taxon>
        <taxon>Dothideomycetes</taxon>
        <taxon>Pleosporomycetidae</taxon>
        <taxon>Pleosporales</taxon>
        <taxon>Pleosporineae</taxon>
        <taxon>Pleosporaceae</taxon>
        <taxon>Decorospora</taxon>
    </lineage>
</organism>
<dbReference type="PANTHER" id="PTHR24148:SF77">
    <property type="entry name" value="HETEROKARYON INCOMPATIBILITY DOMAIN-CONTAINING PROTEIN"/>
    <property type="match status" value="1"/>
</dbReference>
<feature type="compositionally biased region" description="Basic residues" evidence="1">
    <location>
        <begin position="1"/>
        <end position="13"/>
    </location>
</feature>